<evidence type="ECO:0000256" key="10">
    <source>
        <dbReference type="ARBA" id="ARBA00022989"/>
    </source>
</evidence>
<accession>A0ABW8C1N0</accession>
<keyword evidence="6" id="KW-0812">Transmembrane</keyword>
<evidence type="ECO:0000256" key="6">
    <source>
        <dbReference type="ARBA" id="ARBA00022692"/>
    </source>
</evidence>
<evidence type="ECO:0000256" key="2">
    <source>
        <dbReference type="ARBA" id="ARBA00004370"/>
    </source>
</evidence>
<dbReference type="EC" id="2.7.13.3" evidence="3"/>
<keyword evidence="17" id="KW-1185">Reference proteome</keyword>
<dbReference type="InterPro" id="IPR005467">
    <property type="entry name" value="His_kinase_dom"/>
</dbReference>
<proteinExistence type="predicted"/>
<evidence type="ECO:0000259" key="15">
    <source>
        <dbReference type="PROSITE" id="PS50885"/>
    </source>
</evidence>
<comment type="catalytic activity">
    <reaction evidence="1">
        <text>ATP + protein L-histidine = ADP + protein N-phospho-L-histidine.</text>
        <dbReference type="EC" id="2.7.13.3"/>
    </reaction>
</comment>
<sequence>MRSRLLAALLICAVIVPAAAAPGVAVAVRDVSDAQDEVTGAELAIRAISLSHSLADERDDMAAFVAGGRSTAPGTGAPGLSESQRNRVDRQAQSLSADEDTGAELREVLATLPQIRQDALTGTGTPQAVVAAYGPLLDALGRVTGPVTAPLSRAAALAATERGLLVSALTGTGSQRPLATDAQTAAVQERAALADFRATAPQDLRDQYSQTVTGADVTEAESDLRLLTDQPQMTGSDRALGTAAVKAALTARIDLMRSVESSLATAEADAAAERRDDAVTALELRVALAALCLLVAVGVLVSTARSLTRPLAALHRFATGGSEEARVVGDDEFSTVARRINVLVTELRAVQARGLELGAEQTRLLGIRDALTAERDSLLRRQDAVSAAPAASARAGTDRTGGHTTYVNLSLRTLGLVERQLALIEGLEEREQDPDRLETLFRLDHLATRMRRNSENLLVLAGTEHSHGGATVKPVPLVDVARAAISEIERYERVRIQVLPAGQLAGHAADDTSHLVAELLDNATAFSPPQAEVQLSGWMLENGEAMISVEDQGIGAPPERLAELNALLTDPEPTAPGNATGMGLYVVARLAARHGIRVQLREQKQGGIAAVVILPRRLLPAARPDEAPANPVEAAIAGEPMPVAVSETPEQAPESVPAEPKAVPEATEAVEDPSVQHTGPAGTRPTGGVVRPRHTPDDAPAEPAESDGTITGKGLPQRVPRSSGLTGEPAARRPERTGPVDAEALRRKFGGLQQGLRDGRRDAEEETRAADPGKAGPTGGTGAAGTIEEASR</sequence>
<keyword evidence="5" id="KW-0808">Transferase</keyword>
<keyword evidence="8" id="KW-0418">Kinase</keyword>
<reference evidence="16 17" key="1">
    <citation type="submission" date="2024-10" db="EMBL/GenBank/DDBJ databases">
        <title>The Natural Products Discovery Center: Release of the First 8490 Sequenced Strains for Exploring Actinobacteria Biosynthetic Diversity.</title>
        <authorList>
            <person name="Kalkreuter E."/>
            <person name="Kautsar S.A."/>
            <person name="Yang D."/>
            <person name="Bader C.D."/>
            <person name="Teijaro C.N."/>
            <person name="Fluegel L."/>
            <person name="Davis C.M."/>
            <person name="Simpson J.R."/>
            <person name="Lauterbach L."/>
            <person name="Steele A.D."/>
            <person name="Gui C."/>
            <person name="Meng S."/>
            <person name="Li G."/>
            <person name="Viehrig K."/>
            <person name="Ye F."/>
            <person name="Su P."/>
            <person name="Kiefer A.F."/>
            <person name="Nichols A."/>
            <person name="Cepeda A.J."/>
            <person name="Yan W."/>
            <person name="Fan B."/>
            <person name="Jiang Y."/>
            <person name="Adhikari A."/>
            <person name="Zheng C.-J."/>
            <person name="Schuster L."/>
            <person name="Cowan T.M."/>
            <person name="Smanski M.J."/>
            <person name="Chevrette M.G."/>
            <person name="De Carvalho L.P.S."/>
            <person name="Shen B."/>
        </authorList>
    </citation>
    <scope>NUCLEOTIDE SEQUENCE [LARGE SCALE GENOMIC DNA]</scope>
    <source>
        <strain evidence="16 17">NPDC053399</strain>
    </source>
</reference>
<feature type="signal peptide" evidence="13">
    <location>
        <begin position="1"/>
        <end position="20"/>
    </location>
</feature>
<dbReference type="RefSeq" id="WP_399643636.1">
    <property type="nucleotide sequence ID" value="NZ_JBITYG010000001.1"/>
</dbReference>
<dbReference type="SUPFAM" id="SSF55874">
    <property type="entry name" value="ATPase domain of HSP90 chaperone/DNA topoisomerase II/histidine kinase"/>
    <property type="match status" value="1"/>
</dbReference>
<dbReference type="Proteomes" id="UP001614394">
    <property type="component" value="Unassembled WGS sequence"/>
</dbReference>
<protein>
    <recommendedName>
        <fullName evidence="3">histidine kinase</fullName>
        <ecNumber evidence="3">2.7.13.3</ecNumber>
    </recommendedName>
</protein>
<dbReference type="PROSITE" id="PS50885">
    <property type="entry name" value="HAMP"/>
    <property type="match status" value="1"/>
</dbReference>
<dbReference type="SMART" id="SM00387">
    <property type="entry name" value="HATPase_c"/>
    <property type="match status" value="1"/>
</dbReference>
<dbReference type="EMBL" id="JBITYG010000001">
    <property type="protein sequence ID" value="MFI9099315.1"/>
    <property type="molecule type" value="Genomic_DNA"/>
</dbReference>
<evidence type="ECO:0000313" key="17">
    <source>
        <dbReference type="Proteomes" id="UP001614394"/>
    </source>
</evidence>
<evidence type="ECO:0000256" key="7">
    <source>
        <dbReference type="ARBA" id="ARBA00022741"/>
    </source>
</evidence>
<feature type="region of interest" description="Disordered" evidence="12">
    <location>
        <begin position="67"/>
        <end position="100"/>
    </location>
</feature>
<dbReference type="PROSITE" id="PS50109">
    <property type="entry name" value="HIS_KIN"/>
    <property type="match status" value="1"/>
</dbReference>
<dbReference type="PANTHER" id="PTHR44936">
    <property type="entry name" value="SENSOR PROTEIN CREC"/>
    <property type="match status" value="1"/>
</dbReference>
<evidence type="ECO:0000256" key="3">
    <source>
        <dbReference type="ARBA" id="ARBA00012438"/>
    </source>
</evidence>
<feature type="domain" description="HAMP" evidence="15">
    <location>
        <begin position="305"/>
        <end position="352"/>
    </location>
</feature>
<organism evidence="16 17">
    <name type="scientific">Streptomyces fildesensis</name>
    <dbReference type="NCBI Taxonomy" id="375757"/>
    <lineage>
        <taxon>Bacteria</taxon>
        <taxon>Bacillati</taxon>
        <taxon>Actinomycetota</taxon>
        <taxon>Actinomycetes</taxon>
        <taxon>Kitasatosporales</taxon>
        <taxon>Streptomycetaceae</taxon>
        <taxon>Streptomyces</taxon>
    </lineage>
</organism>
<feature type="compositionally biased region" description="Basic and acidic residues" evidence="12">
    <location>
        <begin position="757"/>
        <end position="771"/>
    </location>
</feature>
<feature type="region of interest" description="Disordered" evidence="12">
    <location>
        <begin position="645"/>
        <end position="792"/>
    </location>
</feature>
<keyword evidence="10" id="KW-1133">Transmembrane helix</keyword>
<evidence type="ECO:0000256" key="12">
    <source>
        <dbReference type="SAM" id="MobiDB-lite"/>
    </source>
</evidence>
<evidence type="ECO:0000256" key="4">
    <source>
        <dbReference type="ARBA" id="ARBA00022553"/>
    </source>
</evidence>
<evidence type="ECO:0000256" key="1">
    <source>
        <dbReference type="ARBA" id="ARBA00000085"/>
    </source>
</evidence>
<name>A0ABW8C1N0_9ACTN</name>
<keyword evidence="9" id="KW-0067">ATP-binding</keyword>
<dbReference type="InterPro" id="IPR050980">
    <property type="entry name" value="2C_sensor_his_kinase"/>
</dbReference>
<evidence type="ECO:0000313" key="16">
    <source>
        <dbReference type="EMBL" id="MFI9099315.1"/>
    </source>
</evidence>
<dbReference type="PANTHER" id="PTHR44936:SF9">
    <property type="entry name" value="SENSOR PROTEIN CREC"/>
    <property type="match status" value="1"/>
</dbReference>
<keyword evidence="13" id="KW-0732">Signal</keyword>
<keyword evidence="4" id="KW-0597">Phosphoprotein</keyword>
<keyword evidence="7" id="KW-0547">Nucleotide-binding</keyword>
<dbReference type="Pfam" id="PF08376">
    <property type="entry name" value="NIT"/>
    <property type="match status" value="1"/>
</dbReference>
<dbReference type="InterPro" id="IPR013587">
    <property type="entry name" value="Nitrate/nitrite_sensing"/>
</dbReference>
<dbReference type="InterPro" id="IPR036890">
    <property type="entry name" value="HATPase_C_sf"/>
</dbReference>
<evidence type="ECO:0000256" key="5">
    <source>
        <dbReference type="ARBA" id="ARBA00022679"/>
    </source>
</evidence>
<gene>
    <name evidence="16" type="ORF">ACIGXA_02235</name>
</gene>
<evidence type="ECO:0000256" key="11">
    <source>
        <dbReference type="ARBA" id="ARBA00023012"/>
    </source>
</evidence>
<evidence type="ECO:0000256" key="8">
    <source>
        <dbReference type="ARBA" id="ARBA00022777"/>
    </source>
</evidence>
<evidence type="ECO:0000256" key="9">
    <source>
        <dbReference type="ARBA" id="ARBA00022840"/>
    </source>
</evidence>
<comment type="caution">
    <text evidence="16">The sequence shown here is derived from an EMBL/GenBank/DDBJ whole genome shotgun (WGS) entry which is preliminary data.</text>
</comment>
<dbReference type="Pfam" id="PF02518">
    <property type="entry name" value="HATPase_c"/>
    <property type="match status" value="1"/>
</dbReference>
<keyword evidence="10" id="KW-0472">Membrane</keyword>
<feature type="compositionally biased region" description="Basic and acidic residues" evidence="12">
    <location>
        <begin position="730"/>
        <end position="746"/>
    </location>
</feature>
<feature type="domain" description="Histidine kinase" evidence="14">
    <location>
        <begin position="514"/>
        <end position="618"/>
    </location>
</feature>
<dbReference type="Gene3D" id="3.30.565.10">
    <property type="entry name" value="Histidine kinase-like ATPase, C-terminal domain"/>
    <property type="match status" value="1"/>
</dbReference>
<dbReference type="InterPro" id="IPR003594">
    <property type="entry name" value="HATPase_dom"/>
</dbReference>
<comment type="subcellular location">
    <subcellularLocation>
        <location evidence="2">Membrane</location>
    </subcellularLocation>
</comment>
<evidence type="ECO:0000259" key="14">
    <source>
        <dbReference type="PROSITE" id="PS50109"/>
    </source>
</evidence>
<keyword evidence="11" id="KW-0902">Two-component regulatory system</keyword>
<feature type="chain" id="PRO_5045773918" description="histidine kinase" evidence="13">
    <location>
        <begin position="21"/>
        <end position="792"/>
    </location>
</feature>
<dbReference type="InterPro" id="IPR003660">
    <property type="entry name" value="HAMP_dom"/>
</dbReference>
<evidence type="ECO:0000256" key="13">
    <source>
        <dbReference type="SAM" id="SignalP"/>
    </source>
</evidence>